<accession>A0AAW0AFY2</accession>
<keyword evidence="3" id="KW-1185">Reference proteome</keyword>
<name>A0AAW0AFY2_9AGAR</name>
<feature type="transmembrane region" description="Helical" evidence="1">
    <location>
        <begin position="38"/>
        <end position="56"/>
    </location>
</feature>
<sequence length="153" mass="16891">MLAIHRHCSCSATSCRLLQAVAEQCGPHRLSTSLSRQIGATATVAFTFGITVPYVPPAFISFPYNSPLLPVLLVPPAYFFPTLFAHTSLFRLPLLRFPCHSFSRLLLLNYDLVLHTIPCAAAVLCHKCVRTRPKVTLFSFSTGYFVSSLSVEC</sequence>
<protein>
    <submittedName>
        <fullName evidence="2">Uncharacterized protein</fullName>
    </submittedName>
</protein>
<feature type="transmembrane region" description="Helical" evidence="1">
    <location>
        <begin position="76"/>
        <end position="94"/>
    </location>
</feature>
<comment type="caution">
    <text evidence="2">The sequence shown here is derived from an EMBL/GenBank/DDBJ whole genome shotgun (WGS) entry which is preliminary data.</text>
</comment>
<dbReference type="EMBL" id="JAWWNJ010000070">
    <property type="protein sequence ID" value="KAK7007552.1"/>
    <property type="molecule type" value="Genomic_DNA"/>
</dbReference>
<dbReference type="Proteomes" id="UP001362999">
    <property type="component" value="Unassembled WGS sequence"/>
</dbReference>
<reference evidence="2 3" key="1">
    <citation type="journal article" date="2024" name="J Genomics">
        <title>Draft genome sequencing and assembly of Favolaschia claudopus CIRM-BRFM 2984 isolated from oak limbs.</title>
        <authorList>
            <person name="Navarro D."/>
            <person name="Drula E."/>
            <person name="Chaduli D."/>
            <person name="Cazenave R."/>
            <person name="Ahrendt S."/>
            <person name="Wang J."/>
            <person name="Lipzen A."/>
            <person name="Daum C."/>
            <person name="Barry K."/>
            <person name="Grigoriev I.V."/>
            <person name="Favel A."/>
            <person name="Rosso M.N."/>
            <person name="Martin F."/>
        </authorList>
    </citation>
    <scope>NUCLEOTIDE SEQUENCE [LARGE SCALE GENOMIC DNA]</scope>
    <source>
        <strain evidence="2 3">CIRM-BRFM 2984</strain>
    </source>
</reference>
<keyword evidence="1" id="KW-1133">Transmembrane helix</keyword>
<keyword evidence="1" id="KW-0812">Transmembrane</keyword>
<dbReference type="AlphaFoldDB" id="A0AAW0AFY2"/>
<evidence type="ECO:0000313" key="2">
    <source>
        <dbReference type="EMBL" id="KAK7007552.1"/>
    </source>
</evidence>
<proteinExistence type="predicted"/>
<gene>
    <name evidence="2" type="ORF">R3P38DRAFT_3027817</name>
</gene>
<evidence type="ECO:0000313" key="3">
    <source>
        <dbReference type="Proteomes" id="UP001362999"/>
    </source>
</evidence>
<evidence type="ECO:0000256" key="1">
    <source>
        <dbReference type="SAM" id="Phobius"/>
    </source>
</evidence>
<organism evidence="2 3">
    <name type="scientific">Favolaschia claudopus</name>
    <dbReference type="NCBI Taxonomy" id="2862362"/>
    <lineage>
        <taxon>Eukaryota</taxon>
        <taxon>Fungi</taxon>
        <taxon>Dikarya</taxon>
        <taxon>Basidiomycota</taxon>
        <taxon>Agaricomycotina</taxon>
        <taxon>Agaricomycetes</taxon>
        <taxon>Agaricomycetidae</taxon>
        <taxon>Agaricales</taxon>
        <taxon>Marasmiineae</taxon>
        <taxon>Mycenaceae</taxon>
        <taxon>Favolaschia</taxon>
    </lineage>
</organism>
<keyword evidence="1" id="KW-0472">Membrane</keyword>